<keyword evidence="2" id="KW-0472">Membrane</keyword>
<feature type="region of interest" description="Disordered" evidence="1">
    <location>
        <begin position="1"/>
        <end position="25"/>
    </location>
</feature>
<organism evidence="3 4">
    <name type="scientific">Phormidium tenue FACHB-1050</name>
    <dbReference type="NCBI Taxonomy" id="2692857"/>
    <lineage>
        <taxon>Bacteria</taxon>
        <taxon>Bacillati</taxon>
        <taxon>Cyanobacteriota</taxon>
        <taxon>Cyanophyceae</taxon>
        <taxon>Oscillatoriophycideae</taxon>
        <taxon>Oscillatoriales</taxon>
        <taxon>Oscillatoriaceae</taxon>
        <taxon>Phormidium</taxon>
    </lineage>
</organism>
<dbReference type="EMBL" id="JACJQY010000026">
    <property type="protein sequence ID" value="MBD2318266.1"/>
    <property type="molecule type" value="Genomic_DNA"/>
</dbReference>
<sequence>MSVQKPVTTQAIAQTNSSPANKQTAIESIPSTTSVDASNTIPTLINSPTVGAILALAVLIRVILDRPSSDKK</sequence>
<comment type="caution">
    <text evidence="3">The sequence shown here is derived from an EMBL/GenBank/DDBJ whole genome shotgun (WGS) entry which is preliminary data.</text>
</comment>
<keyword evidence="2" id="KW-0812">Transmembrane</keyword>
<evidence type="ECO:0000313" key="4">
    <source>
        <dbReference type="Proteomes" id="UP000618445"/>
    </source>
</evidence>
<name>A0ABR8CCD6_9CYAN</name>
<evidence type="ECO:0000313" key="3">
    <source>
        <dbReference type="EMBL" id="MBD2318266.1"/>
    </source>
</evidence>
<gene>
    <name evidence="3" type="ORF">H6G05_15605</name>
</gene>
<dbReference type="Proteomes" id="UP000618445">
    <property type="component" value="Unassembled WGS sequence"/>
</dbReference>
<feature type="transmembrane region" description="Helical" evidence="2">
    <location>
        <begin position="44"/>
        <end position="64"/>
    </location>
</feature>
<protein>
    <submittedName>
        <fullName evidence="3">Uncharacterized protein</fullName>
    </submittedName>
</protein>
<evidence type="ECO:0000256" key="1">
    <source>
        <dbReference type="SAM" id="MobiDB-lite"/>
    </source>
</evidence>
<proteinExistence type="predicted"/>
<evidence type="ECO:0000256" key="2">
    <source>
        <dbReference type="SAM" id="Phobius"/>
    </source>
</evidence>
<accession>A0ABR8CCD6</accession>
<dbReference type="RefSeq" id="WP_190579132.1">
    <property type="nucleotide sequence ID" value="NZ_CAWPQU010000019.1"/>
</dbReference>
<keyword evidence="4" id="KW-1185">Reference proteome</keyword>
<keyword evidence="2" id="KW-1133">Transmembrane helix</keyword>
<reference evidence="3 4" key="1">
    <citation type="journal article" date="2020" name="ISME J.">
        <title>Comparative genomics reveals insights into cyanobacterial evolution and habitat adaptation.</title>
        <authorList>
            <person name="Chen M.Y."/>
            <person name="Teng W.K."/>
            <person name="Zhao L."/>
            <person name="Hu C.X."/>
            <person name="Zhou Y.K."/>
            <person name="Han B.P."/>
            <person name="Song L.R."/>
            <person name="Shu W.S."/>
        </authorList>
    </citation>
    <scope>NUCLEOTIDE SEQUENCE [LARGE SCALE GENOMIC DNA]</scope>
    <source>
        <strain evidence="3 4">FACHB-1050</strain>
    </source>
</reference>